<accession>A0A1G6SJR7</accession>
<dbReference type="STRING" id="58114.SAMN05216270_102142"/>
<dbReference type="RefSeq" id="WP_091029077.1">
    <property type="nucleotide sequence ID" value="NZ_FNAD01000002.1"/>
</dbReference>
<dbReference type="OrthoDB" id="5189109at2"/>
<evidence type="ECO:0000313" key="2">
    <source>
        <dbReference type="EMBL" id="SDD17170.1"/>
    </source>
</evidence>
<feature type="region of interest" description="Disordered" evidence="1">
    <location>
        <begin position="292"/>
        <end position="350"/>
    </location>
</feature>
<organism evidence="2 3">
    <name type="scientific">Glycomyces harbinensis</name>
    <dbReference type="NCBI Taxonomy" id="58114"/>
    <lineage>
        <taxon>Bacteria</taxon>
        <taxon>Bacillati</taxon>
        <taxon>Actinomycetota</taxon>
        <taxon>Actinomycetes</taxon>
        <taxon>Glycomycetales</taxon>
        <taxon>Glycomycetaceae</taxon>
        <taxon>Glycomyces</taxon>
    </lineage>
</organism>
<evidence type="ECO:0008006" key="4">
    <source>
        <dbReference type="Google" id="ProtNLM"/>
    </source>
</evidence>
<sequence length="350" mass="38761">MNELRESILAVGTADPEAAVSVHALLGSDPALLARAGTLPRTRAEVPDWVKAGFLRPDSPFLELFAGGVAAALGEEPDESVDKILAAATVRPRTRYDLRAQTGLSEADLDAILPVLADAGLLRPDPNPLEPDDPFWTMDDRFARFHYAMLHQHLPRWRRGYITEKLWRLTKARFDRYVCRPEFNRLAREWALNDPAAAETTRITVPDPRFRQMRSLELAVWDEKGGLLALGTVRWRFQMVERQLKRLRYVKRLLGDPPARLYCVASRVDAAIAEDPDPGLFVITPAQLLRRGRGEAPDPAPQGAAAAADAAAEPSPDTLSDKARNAPESTPEGDLHPISRLVGGRNRRVG</sequence>
<dbReference type="Proteomes" id="UP000198949">
    <property type="component" value="Unassembled WGS sequence"/>
</dbReference>
<gene>
    <name evidence="2" type="ORF">SAMN05216270_102142</name>
</gene>
<evidence type="ECO:0000256" key="1">
    <source>
        <dbReference type="SAM" id="MobiDB-lite"/>
    </source>
</evidence>
<dbReference type="AlphaFoldDB" id="A0A1G6SJR7"/>
<evidence type="ECO:0000313" key="3">
    <source>
        <dbReference type="Proteomes" id="UP000198949"/>
    </source>
</evidence>
<keyword evidence="3" id="KW-1185">Reference proteome</keyword>
<name>A0A1G6SJR7_9ACTN</name>
<feature type="compositionally biased region" description="Low complexity" evidence="1">
    <location>
        <begin position="301"/>
        <end position="314"/>
    </location>
</feature>
<dbReference type="EMBL" id="FNAD01000002">
    <property type="protein sequence ID" value="SDD17170.1"/>
    <property type="molecule type" value="Genomic_DNA"/>
</dbReference>
<reference evidence="3" key="1">
    <citation type="submission" date="2016-10" db="EMBL/GenBank/DDBJ databases">
        <authorList>
            <person name="Varghese N."/>
            <person name="Submissions S."/>
        </authorList>
    </citation>
    <scope>NUCLEOTIDE SEQUENCE [LARGE SCALE GENOMIC DNA]</scope>
    <source>
        <strain evidence="3">CGMCC 4.3516</strain>
    </source>
</reference>
<protein>
    <recommendedName>
        <fullName evidence="4">Winged helix DNA-binding domain-containing protein</fullName>
    </recommendedName>
</protein>
<proteinExistence type="predicted"/>